<dbReference type="EMBL" id="JAXCGZ010005813">
    <property type="protein sequence ID" value="KAK7080730.1"/>
    <property type="molecule type" value="Genomic_DNA"/>
</dbReference>
<dbReference type="Gene3D" id="2.10.10.10">
    <property type="entry name" value="Fibronectin, type II, collagen-binding"/>
    <property type="match status" value="2"/>
</dbReference>
<evidence type="ECO:0000256" key="2">
    <source>
        <dbReference type="ARBA" id="ARBA00023157"/>
    </source>
</evidence>
<dbReference type="Pfam" id="PF00040">
    <property type="entry name" value="fn2"/>
    <property type="match status" value="2"/>
</dbReference>
<sequence>MADVACFHSGMTDVESKNVTRSGIQCVFPFLFRGQLYKECTCSDDMLPWCATNVNQEKHVIASDYCRAYAEQTFTEDGEECAFPFKHEGEWHHTCIATQEAERPWCVTRSGQFGIPISTGKCLGESMGRHLFSGAIRLGGLTENDTKDAARCD</sequence>
<comment type="caution">
    <text evidence="5">The sequence shown here is derived from an EMBL/GenBank/DDBJ whole genome shotgun (WGS) entry which is preliminary data.</text>
</comment>
<dbReference type="PROSITE" id="PS51092">
    <property type="entry name" value="FN2_2"/>
    <property type="match status" value="1"/>
</dbReference>
<evidence type="ECO:0000313" key="6">
    <source>
        <dbReference type="Proteomes" id="UP001381693"/>
    </source>
</evidence>
<dbReference type="AlphaFoldDB" id="A0AAN8XAB4"/>
<feature type="domain" description="Fibronectin type-II" evidence="4">
    <location>
        <begin position="21"/>
        <end position="68"/>
    </location>
</feature>
<organism evidence="5 6">
    <name type="scientific">Halocaridina rubra</name>
    <name type="common">Hawaiian red shrimp</name>
    <dbReference type="NCBI Taxonomy" id="373956"/>
    <lineage>
        <taxon>Eukaryota</taxon>
        <taxon>Metazoa</taxon>
        <taxon>Ecdysozoa</taxon>
        <taxon>Arthropoda</taxon>
        <taxon>Crustacea</taxon>
        <taxon>Multicrustacea</taxon>
        <taxon>Malacostraca</taxon>
        <taxon>Eumalacostraca</taxon>
        <taxon>Eucarida</taxon>
        <taxon>Decapoda</taxon>
        <taxon>Pleocyemata</taxon>
        <taxon>Caridea</taxon>
        <taxon>Atyoidea</taxon>
        <taxon>Atyidae</taxon>
        <taxon>Halocaridina</taxon>
    </lineage>
</organism>
<evidence type="ECO:0000313" key="5">
    <source>
        <dbReference type="EMBL" id="KAK7080730.1"/>
    </source>
</evidence>
<reference evidence="5 6" key="1">
    <citation type="submission" date="2023-11" db="EMBL/GenBank/DDBJ databases">
        <title>Halocaridina rubra genome assembly.</title>
        <authorList>
            <person name="Smith C."/>
        </authorList>
    </citation>
    <scope>NUCLEOTIDE SEQUENCE [LARGE SCALE GENOMIC DNA]</scope>
    <source>
        <strain evidence="5">EP-1</strain>
        <tissue evidence="5">Whole</tissue>
    </source>
</reference>
<keyword evidence="1" id="KW-0677">Repeat</keyword>
<keyword evidence="6" id="KW-1185">Reference proteome</keyword>
<keyword evidence="2" id="KW-1015">Disulfide bond</keyword>
<proteinExistence type="predicted"/>
<dbReference type="Proteomes" id="UP001381693">
    <property type="component" value="Unassembled WGS sequence"/>
</dbReference>
<gene>
    <name evidence="5" type="ORF">SK128_004179</name>
</gene>
<evidence type="ECO:0000256" key="1">
    <source>
        <dbReference type="ARBA" id="ARBA00022737"/>
    </source>
</evidence>
<evidence type="ECO:0000256" key="3">
    <source>
        <dbReference type="PROSITE-ProRule" id="PRU00479"/>
    </source>
</evidence>
<evidence type="ECO:0000259" key="4">
    <source>
        <dbReference type="PROSITE" id="PS51092"/>
    </source>
</evidence>
<dbReference type="SUPFAM" id="SSF57440">
    <property type="entry name" value="Kringle-like"/>
    <property type="match status" value="2"/>
</dbReference>
<comment type="caution">
    <text evidence="3">Lacks conserved residue(s) required for the propagation of feature annotation.</text>
</comment>
<protein>
    <recommendedName>
        <fullName evidence="4">Fibronectin type-II domain-containing protein</fullName>
    </recommendedName>
</protein>
<dbReference type="InterPro" id="IPR000562">
    <property type="entry name" value="FN_type2_dom"/>
</dbReference>
<dbReference type="InterPro" id="IPR036943">
    <property type="entry name" value="FN_type2_sf"/>
</dbReference>
<accession>A0AAN8XAB4</accession>
<dbReference type="InterPro" id="IPR013806">
    <property type="entry name" value="Kringle-like"/>
</dbReference>
<dbReference type="SMART" id="SM00059">
    <property type="entry name" value="FN2"/>
    <property type="match status" value="2"/>
</dbReference>
<name>A0AAN8XAB4_HALRR</name>